<comment type="caution">
    <text evidence="17">The sequence shown here is derived from an EMBL/GenBank/DDBJ whole genome shotgun (WGS) entry which is preliminary data.</text>
</comment>
<dbReference type="SFLD" id="SFLDF00344">
    <property type="entry name" value="ELP3-like"/>
    <property type="match status" value="1"/>
</dbReference>
<evidence type="ECO:0000313" key="18">
    <source>
        <dbReference type="Proteomes" id="UP000195137"/>
    </source>
</evidence>
<dbReference type="Pfam" id="PF04055">
    <property type="entry name" value="Radical_SAM"/>
    <property type="match status" value="1"/>
</dbReference>
<keyword evidence="3" id="KW-0004">4Fe-4S</keyword>
<feature type="binding site" evidence="15">
    <location>
        <position position="88"/>
    </location>
    <ligand>
        <name>[4Fe-4S] cluster</name>
        <dbReference type="ChEBI" id="CHEBI:49883"/>
        <note>4Fe-4S-S-AdoMet</note>
    </ligand>
</feature>
<dbReference type="GO" id="GO:0046872">
    <property type="term" value="F:metal ion binding"/>
    <property type="evidence" value="ECO:0007669"/>
    <property type="project" value="UniProtKB-KW"/>
</dbReference>
<keyword evidence="12" id="KW-0012">Acyltransferase</keyword>
<dbReference type="GO" id="GO:0106261">
    <property type="term" value="F:tRNA uridine(34) acetyltransferase activity"/>
    <property type="evidence" value="ECO:0007669"/>
    <property type="project" value="UniProtKB-EC"/>
</dbReference>
<accession>A0A1Y3GCJ9</accession>
<comment type="catalytic activity">
    <reaction evidence="14">
        <text>uridine(34) in tRNA + acetyl-CoA + S-adenosyl-L-methionine + H2O = 5-(carboxymethyl)uridine(34) in tRNA + 5'-deoxyadenosine + L-methionine + CoA + 2 H(+)</text>
        <dbReference type="Rhea" id="RHEA:61020"/>
        <dbReference type="Rhea" id="RHEA-COMP:10407"/>
        <dbReference type="Rhea" id="RHEA-COMP:11727"/>
        <dbReference type="ChEBI" id="CHEBI:15377"/>
        <dbReference type="ChEBI" id="CHEBI:15378"/>
        <dbReference type="ChEBI" id="CHEBI:17319"/>
        <dbReference type="ChEBI" id="CHEBI:57287"/>
        <dbReference type="ChEBI" id="CHEBI:57288"/>
        <dbReference type="ChEBI" id="CHEBI:57844"/>
        <dbReference type="ChEBI" id="CHEBI:59789"/>
        <dbReference type="ChEBI" id="CHEBI:65315"/>
        <dbReference type="ChEBI" id="CHEBI:74882"/>
        <dbReference type="EC" id="2.3.1.311"/>
    </reaction>
    <physiologicalReaction direction="left-to-right" evidence="14">
        <dbReference type="Rhea" id="RHEA:61021"/>
    </physiologicalReaction>
</comment>
<dbReference type="Pfam" id="PF16199">
    <property type="entry name" value="Radical_SAM_C"/>
    <property type="match status" value="1"/>
</dbReference>
<dbReference type="InterPro" id="IPR016181">
    <property type="entry name" value="Acyl_CoA_acyltransferase"/>
</dbReference>
<evidence type="ECO:0000256" key="7">
    <source>
        <dbReference type="ARBA" id="ARBA00022694"/>
    </source>
</evidence>
<keyword evidence="18" id="KW-1185">Reference proteome</keyword>
<name>A0A1Y3GCJ9_9EURY</name>
<proteinExistence type="inferred from homology"/>
<keyword evidence="9" id="KW-0694">RNA-binding</keyword>
<dbReference type="OrthoDB" id="49957at2157"/>
<gene>
    <name evidence="17" type="ORF">AMET1_0835</name>
</gene>
<dbReference type="GO" id="GO:0051539">
    <property type="term" value="F:4 iron, 4 sulfur cluster binding"/>
    <property type="evidence" value="ECO:0007669"/>
    <property type="project" value="UniProtKB-KW"/>
</dbReference>
<dbReference type="SFLD" id="SFLDS00029">
    <property type="entry name" value="Radical_SAM"/>
    <property type="match status" value="1"/>
</dbReference>
<dbReference type="AlphaFoldDB" id="A0A1Y3GCJ9"/>
<evidence type="ECO:0000256" key="1">
    <source>
        <dbReference type="ARBA" id="ARBA00005217"/>
    </source>
</evidence>
<dbReference type="SUPFAM" id="SSF102114">
    <property type="entry name" value="Radical SAM enzymes"/>
    <property type="match status" value="1"/>
</dbReference>
<evidence type="ECO:0000256" key="6">
    <source>
        <dbReference type="ARBA" id="ARBA00022691"/>
    </source>
</evidence>
<evidence type="ECO:0000313" key="17">
    <source>
        <dbReference type="EMBL" id="OUJ19182.1"/>
    </source>
</evidence>
<evidence type="ECO:0000256" key="13">
    <source>
        <dbReference type="ARBA" id="ARBA00044771"/>
    </source>
</evidence>
<feature type="domain" description="Radical SAM core" evidence="16">
    <location>
        <begin position="68"/>
        <end position="349"/>
    </location>
</feature>
<dbReference type="EC" id="2.3.1.311" evidence="13"/>
<dbReference type="GO" id="GO:0000049">
    <property type="term" value="F:tRNA binding"/>
    <property type="evidence" value="ECO:0007669"/>
    <property type="project" value="UniProtKB-KW"/>
</dbReference>
<dbReference type="GO" id="GO:0005737">
    <property type="term" value="C:cytoplasm"/>
    <property type="evidence" value="ECO:0007669"/>
    <property type="project" value="TreeGrafter"/>
</dbReference>
<dbReference type="Gene3D" id="3.40.630.30">
    <property type="match status" value="1"/>
</dbReference>
<evidence type="ECO:0000256" key="11">
    <source>
        <dbReference type="ARBA" id="ARBA00023014"/>
    </source>
</evidence>
<keyword evidence="6" id="KW-0949">S-adenosyl-L-methionine</keyword>
<reference evidence="17 18" key="1">
    <citation type="submission" date="2016-12" db="EMBL/GenBank/DDBJ databases">
        <title>Discovery of methanogenic haloarchaea.</title>
        <authorList>
            <person name="Sorokin D.Y."/>
            <person name="Makarova K.S."/>
            <person name="Abbas B."/>
            <person name="Ferrer M."/>
            <person name="Golyshin P.N."/>
        </authorList>
    </citation>
    <scope>NUCLEOTIDE SEQUENCE [LARGE SCALE GENOMIC DNA]</scope>
    <source>
        <strain evidence="17">AMET1</strain>
    </source>
</reference>
<keyword evidence="4" id="KW-0820">tRNA-binding</keyword>
<evidence type="ECO:0000256" key="14">
    <source>
        <dbReference type="ARBA" id="ARBA00047372"/>
    </source>
</evidence>
<dbReference type="InterPro" id="IPR032432">
    <property type="entry name" value="Radical_SAM_C"/>
</dbReference>
<evidence type="ECO:0000256" key="15">
    <source>
        <dbReference type="PIRSR" id="PIRSR005669-1"/>
    </source>
</evidence>
<comment type="cofactor">
    <cofactor evidence="15">
        <name>[4Fe-4S] cluster</name>
        <dbReference type="ChEBI" id="CHEBI:49883"/>
    </cofactor>
    <text evidence="15">Binds 1 [4Fe-4S] cluster. The cluster is coordinated with 3 cysteines and an exchangeable S-adenosyl-L-methionine.</text>
</comment>
<dbReference type="InterPro" id="IPR056591">
    <property type="entry name" value="ELP3-like_N"/>
</dbReference>
<dbReference type="SMART" id="SM00729">
    <property type="entry name" value="Elp3"/>
    <property type="match status" value="1"/>
</dbReference>
<dbReference type="SFLD" id="SFLDG01086">
    <property type="entry name" value="elongater_protein-like"/>
    <property type="match status" value="1"/>
</dbReference>
<dbReference type="SUPFAM" id="SSF55729">
    <property type="entry name" value="Acyl-CoA N-acyltransferases (Nat)"/>
    <property type="match status" value="1"/>
</dbReference>
<dbReference type="InterPro" id="IPR006638">
    <property type="entry name" value="Elp3/MiaA/NifB-like_rSAM"/>
</dbReference>
<keyword evidence="5 17" id="KW-0808">Transferase</keyword>
<evidence type="ECO:0000259" key="16">
    <source>
        <dbReference type="PROSITE" id="PS51918"/>
    </source>
</evidence>
<dbReference type="Pfam" id="PF23613">
    <property type="entry name" value="ELP3_N"/>
    <property type="match status" value="1"/>
</dbReference>
<dbReference type="InterPro" id="IPR039661">
    <property type="entry name" value="ELP3"/>
</dbReference>
<evidence type="ECO:0000256" key="3">
    <source>
        <dbReference type="ARBA" id="ARBA00022485"/>
    </source>
</evidence>
<dbReference type="PIRSF" id="PIRSF005669">
    <property type="entry name" value="Hist_AcTrfase_ELP3"/>
    <property type="match status" value="1"/>
</dbReference>
<dbReference type="PANTHER" id="PTHR11135:SF7">
    <property type="entry name" value="TRNA URIDINE(34) ACETYLTRANSFERASE"/>
    <property type="match status" value="1"/>
</dbReference>
<evidence type="ECO:0000256" key="9">
    <source>
        <dbReference type="ARBA" id="ARBA00022884"/>
    </source>
</evidence>
<evidence type="ECO:0000256" key="5">
    <source>
        <dbReference type="ARBA" id="ARBA00022679"/>
    </source>
</evidence>
<evidence type="ECO:0000256" key="12">
    <source>
        <dbReference type="ARBA" id="ARBA00023315"/>
    </source>
</evidence>
<dbReference type="PANTHER" id="PTHR11135">
    <property type="entry name" value="HISTONE ACETYLTRANSFERASE-RELATED"/>
    <property type="match status" value="1"/>
</dbReference>
<evidence type="ECO:0000256" key="8">
    <source>
        <dbReference type="ARBA" id="ARBA00022723"/>
    </source>
</evidence>
<dbReference type="EMBL" id="MRZU01000003">
    <property type="protein sequence ID" value="OUJ19182.1"/>
    <property type="molecule type" value="Genomic_DNA"/>
</dbReference>
<comment type="pathway">
    <text evidence="1">tRNA modification.</text>
</comment>
<dbReference type="InterPro" id="IPR013785">
    <property type="entry name" value="Aldolase_TIM"/>
</dbReference>
<dbReference type="Proteomes" id="UP000195137">
    <property type="component" value="Unassembled WGS sequence"/>
</dbReference>
<keyword evidence="8 15" id="KW-0479">Metal-binding</keyword>
<keyword evidence="11 15" id="KW-0411">Iron-sulfur</keyword>
<dbReference type="Gene3D" id="3.20.20.70">
    <property type="entry name" value="Aldolase class I"/>
    <property type="match status" value="1"/>
</dbReference>
<dbReference type="InterPro" id="IPR007197">
    <property type="entry name" value="rSAM"/>
</dbReference>
<dbReference type="NCBIfam" id="TIGR01211">
    <property type="entry name" value="ELP3"/>
    <property type="match status" value="1"/>
</dbReference>
<dbReference type="RefSeq" id="WP_086637212.1">
    <property type="nucleotide sequence ID" value="NZ_MRZU01000003.1"/>
</dbReference>
<comment type="similarity">
    <text evidence="2">Belongs to the ELP3 family.</text>
</comment>
<dbReference type="InterPro" id="IPR034687">
    <property type="entry name" value="ELP3-like"/>
</dbReference>
<protein>
    <recommendedName>
        <fullName evidence="13">tRNA carboxymethyluridine synthase</fullName>
        <ecNumber evidence="13">2.3.1.311</ecNumber>
    </recommendedName>
</protein>
<dbReference type="PROSITE" id="PS51918">
    <property type="entry name" value="RADICAL_SAM"/>
    <property type="match status" value="1"/>
</dbReference>
<evidence type="ECO:0000256" key="2">
    <source>
        <dbReference type="ARBA" id="ARBA00005494"/>
    </source>
</evidence>
<evidence type="ECO:0000256" key="4">
    <source>
        <dbReference type="ARBA" id="ARBA00022555"/>
    </source>
</evidence>
<evidence type="ECO:0000256" key="10">
    <source>
        <dbReference type="ARBA" id="ARBA00023004"/>
    </source>
</evidence>
<feature type="binding site" evidence="15">
    <location>
        <position position="83"/>
    </location>
    <ligand>
        <name>[4Fe-4S] cluster</name>
        <dbReference type="ChEBI" id="CHEBI:49883"/>
        <note>4Fe-4S-S-AdoMet</note>
    </ligand>
</feature>
<keyword evidence="7" id="KW-0819">tRNA processing</keyword>
<organism evidence="17 18">
    <name type="scientific">Methanonatronarchaeum thermophilum</name>
    <dbReference type="NCBI Taxonomy" id="1927129"/>
    <lineage>
        <taxon>Archaea</taxon>
        <taxon>Methanobacteriati</taxon>
        <taxon>Methanobacteriota</taxon>
        <taxon>Methanonatronarchaeia</taxon>
        <taxon>Methanonatronarchaeales</taxon>
        <taxon>Methanonatronarchaeaceae</taxon>
        <taxon>Methanonatronarchaeum</taxon>
    </lineage>
</organism>
<feature type="binding site" evidence="15">
    <location>
        <position position="91"/>
    </location>
    <ligand>
        <name>[4Fe-4S] cluster</name>
        <dbReference type="ChEBI" id="CHEBI:49883"/>
        <note>4Fe-4S-S-AdoMet</note>
    </ligand>
</feature>
<dbReference type="InterPro" id="IPR058240">
    <property type="entry name" value="rSAM_sf"/>
</dbReference>
<sequence>MNSLEETCREIARRIVEEDIPRDMIESVKREVCRETGVSRFPSNPEILKYVDSDEERDKLKLKPTRSISGVNIVAVMTSPYECPHGRCVPCPGGPEQDSPQSYTGKEPAAMRAIREGYDPYSQVEKRVGQLKEIGHDDVEKVELIVMGGTAPAREGYIEGFVKRCFDGLNATESSSLESAKTKNEDADIRCIGLTFETRPDYCKEKDIDRMLEMGCTRVELGVQTVYDDIYEKIQRGHSVSDVYKATKLLKDSGLKVTYHMMLGLPGSTPDRDIKTFKKIFNDQKFQPDGLKIYPTQVVEGTELYSLYQKGEYTPLSNEETANLIAQAKKQVPPHVRIMRVMRDIPSHEIDAGPDKTNLRQVARKKLVEMEEPCRCIRCREVGHKEMKDGVSPQNVELVSREYTASGGREIVLTYEDIDQDILVGLLRLRILESPFRPELNDGDAMVRELHVYGDATPIGEKGDWQHHSYGEKLLHEAEERAREFHAKEISVISGVGARNYYRKYGYNKKGVYMNKKL</sequence>
<keyword evidence="10 15" id="KW-0408">Iron</keyword>
<dbReference type="GO" id="GO:0002926">
    <property type="term" value="P:tRNA wobble base 5-methoxycarbonylmethyl-2-thiouridinylation"/>
    <property type="evidence" value="ECO:0007669"/>
    <property type="project" value="TreeGrafter"/>
</dbReference>